<dbReference type="RefSeq" id="WP_222922070.1">
    <property type="nucleotide sequence ID" value="NZ_CP082286.1"/>
</dbReference>
<protein>
    <submittedName>
        <fullName evidence="1">AAC(3) family N-acetyltransferase</fullName>
    </submittedName>
</protein>
<keyword evidence="2" id="KW-1185">Reference proteome</keyword>
<name>A0ABD5MGT5_9EURY</name>
<proteinExistence type="predicted"/>
<reference evidence="1" key="1">
    <citation type="submission" date="2024-09" db="EMBL/GenBank/DDBJ databases">
        <authorList>
            <person name="Sun Q."/>
        </authorList>
    </citation>
    <scope>NUCLEOTIDE SEQUENCE [LARGE SCALE GENOMIC DNA]</scope>
    <source>
        <strain evidence="1">JCM 31273</strain>
    </source>
</reference>
<organism evidence="1 2">
    <name type="scientific">Halobaculum roseum</name>
    <dbReference type="NCBI Taxonomy" id="2175149"/>
    <lineage>
        <taxon>Archaea</taxon>
        <taxon>Methanobacteriati</taxon>
        <taxon>Methanobacteriota</taxon>
        <taxon>Stenosarchaea group</taxon>
        <taxon>Halobacteria</taxon>
        <taxon>Halobacteriales</taxon>
        <taxon>Haloferacaceae</taxon>
        <taxon>Halobaculum</taxon>
    </lineage>
</organism>
<dbReference type="EMBL" id="JBHMAJ010000001">
    <property type="protein sequence ID" value="MFB9822994.1"/>
    <property type="molecule type" value="Genomic_DNA"/>
</dbReference>
<evidence type="ECO:0000313" key="2">
    <source>
        <dbReference type="Proteomes" id="UP001589595"/>
    </source>
</evidence>
<dbReference type="Proteomes" id="UP001589595">
    <property type="component" value="Unassembled WGS sequence"/>
</dbReference>
<comment type="caution">
    <text evidence="1">The sequence shown here is derived from an EMBL/GenBank/DDBJ whole genome shotgun (WGS) entry which is preliminary data.</text>
</comment>
<sequence>MTLTERSVREIQRWSTVGRRLYTNRVAERVRDTSASSFPFAEFRSILSEYDDPVVFVHIGLSDVNAAFAGCPYERLCSALTAEFESVLVPGFTPSFRESGVYHKEYSRPQVGTFPVLFMDDAEYRTNDALHSIQVAGGYRFDGCTHQNTFGPDGCYARLDEDNVLIANIGTNRLVSTQFHYISLRDDPPYQTTDTHSGVIYYDESTHQRVTQTNDTFESIYTWNRWKIERYLDEQGVLDDRTRNGLKLSFARAGDMREALEPKLERDPYYMVT</sequence>
<accession>A0ABD5MGT5</accession>
<dbReference type="SUPFAM" id="SSF110710">
    <property type="entry name" value="TTHA0583/YokD-like"/>
    <property type="match status" value="1"/>
</dbReference>
<dbReference type="InterPro" id="IPR028345">
    <property type="entry name" value="Antibiotic_NAT-like"/>
</dbReference>
<evidence type="ECO:0000313" key="1">
    <source>
        <dbReference type="EMBL" id="MFB9822994.1"/>
    </source>
</evidence>
<dbReference type="GeneID" id="67209280"/>
<dbReference type="AlphaFoldDB" id="A0ABD5MGT5"/>
<gene>
    <name evidence="1" type="ORF">ACFFOL_02165</name>
</gene>